<comment type="caution">
    <text evidence="3">The sequence shown here is derived from an EMBL/GenBank/DDBJ whole genome shotgun (WGS) entry which is preliminary data.</text>
</comment>
<accession>A0ABS5FJU0</accession>
<proteinExistence type="predicted"/>
<dbReference type="Pfam" id="PF00144">
    <property type="entry name" value="Beta-lactamase"/>
    <property type="match status" value="1"/>
</dbReference>
<reference evidence="4" key="1">
    <citation type="journal article" date="2021" name="ISME J.">
        <title>Evolutionary origin and ecological implication of a unique nif island in free-living Bradyrhizobium lineages.</title>
        <authorList>
            <person name="Tao J."/>
        </authorList>
    </citation>
    <scope>NUCLEOTIDE SEQUENCE [LARGE SCALE GENOMIC DNA]</scope>
    <source>
        <strain evidence="4">SZCCT0434</strain>
    </source>
</reference>
<dbReference type="RefSeq" id="WP_212493121.1">
    <property type="nucleotide sequence ID" value="NZ_JAFCJH010000015.1"/>
</dbReference>
<dbReference type="EMBL" id="JAFCJH010000015">
    <property type="protein sequence ID" value="MBR0797054.1"/>
    <property type="molecule type" value="Genomic_DNA"/>
</dbReference>
<name>A0ABS5FJU0_9BRAD</name>
<dbReference type="SUPFAM" id="SSF56601">
    <property type="entry name" value="beta-lactamase/transpeptidase-like"/>
    <property type="match status" value="1"/>
</dbReference>
<dbReference type="InterPro" id="IPR006311">
    <property type="entry name" value="TAT_signal"/>
</dbReference>
<feature type="domain" description="Beta-lactamase-related" evidence="2">
    <location>
        <begin position="44"/>
        <end position="368"/>
    </location>
</feature>
<dbReference type="InterPro" id="IPR050491">
    <property type="entry name" value="AmpC-like"/>
</dbReference>
<evidence type="ECO:0000313" key="4">
    <source>
        <dbReference type="Proteomes" id="UP001315278"/>
    </source>
</evidence>
<sequence length="393" mass="43433">MSLSRRTLLQGSLLSAAGLIHARSPALAAEPEALPTSVQRRQMAALAADFMGDYDVPGLSIALAIKGKPVYVEAFGVADRETGEALTPQHRFRIASISKPVTSTGIFTLVEAGKLRLGDYVFGPNSILAADYPTTPTLQSLMTGGVSRSNVEQITIEHLLTHTTGAWGNQVRDPMFMNQDMSHRELIKWTLEHMPLTSPPGESYSYSNFGYCILGRVIEKLTGQTYERYIRDTVLKRSGIADMQIAGNTLSERATSEVKYYCQTGDPYRMNVARMDSHGGWIATPGDLTALFIHIDGFKDTGQLLTDDSLRAMSTPSAVNPRYAKGLFITANNNWWHSGLLDGTTTISVRTNSDFCWSAFTNTRSRDGMTRALDLLVWRMIKMVPDWHPETRS</sequence>
<dbReference type="PANTHER" id="PTHR46825">
    <property type="entry name" value="D-ALANYL-D-ALANINE-CARBOXYPEPTIDASE/ENDOPEPTIDASE AMPH"/>
    <property type="match status" value="1"/>
</dbReference>
<dbReference type="Proteomes" id="UP001315278">
    <property type="component" value="Unassembled WGS sequence"/>
</dbReference>
<protein>
    <submittedName>
        <fullName evidence="3">Beta-lactamase family protein</fullName>
    </submittedName>
</protein>
<dbReference type="PANTHER" id="PTHR46825:SF7">
    <property type="entry name" value="D-ALANYL-D-ALANINE CARBOXYPEPTIDASE"/>
    <property type="match status" value="1"/>
</dbReference>
<feature type="chain" id="PRO_5046425554" evidence="1">
    <location>
        <begin position="29"/>
        <end position="393"/>
    </location>
</feature>
<evidence type="ECO:0000256" key="1">
    <source>
        <dbReference type="SAM" id="SignalP"/>
    </source>
</evidence>
<evidence type="ECO:0000259" key="2">
    <source>
        <dbReference type="Pfam" id="PF00144"/>
    </source>
</evidence>
<dbReference type="Gene3D" id="3.40.710.10">
    <property type="entry name" value="DD-peptidase/beta-lactamase superfamily"/>
    <property type="match status" value="1"/>
</dbReference>
<feature type="signal peptide" evidence="1">
    <location>
        <begin position="1"/>
        <end position="28"/>
    </location>
</feature>
<gene>
    <name evidence="3" type="ORF">JQ615_16805</name>
</gene>
<keyword evidence="4" id="KW-1185">Reference proteome</keyword>
<dbReference type="InterPro" id="IPR001466">
    <property type="entry name" value="Beta-lactam-related"/>
</dbReference>
<keyword evidence="1" id="KW-0732">Signal</keyword>
<dbReference type="InterPro" id="IPR012338">
    <property type="entry name" value="Beta-lactam/transpept-like"/>
</dbReference>
<organism evidence="3 4">
    <name type="scientific">Bradyrhizobium jicamae</name>
    <dbReference type="NCBI Taxonomy" id="280332"/>
    <lineage>
        <taxon>Bacteria</taxon>
        <taxon>Pseudomonadati</taxon>
        <taxon>Pseudomonadota</taxon>
        <taxon>Alphaproteobacteria</taxon>
        <taxon>Hyphomicrobiales</taxon>
        <taxon>Nitrobacteraceae</taxon>
        <taxon>Bradyrhizobium</taxon>
    </lineage>
</organism>
<evidence type="ECO:0000313" key="3">
    <source>
        <dbReference type="EMBL" id="MBR0797054.1"/>
    </source>
</evidence>
<dbReference type="PROSITE" id="PS51318">
    <property type="entry name" value="TAT"/>
    <property type="match status" value="1"/>
</dbReference>